<dbReference type="EMBL" id="UINC01093127">
    <property type="protein sequence ID" value="SVC47297.1"/>
    <property type="molecule type" value="Genomic_DNA"/>
</dbReference>
<organism evidence="1">
    <name type="scientific">marine metagenome</name>
    <dbReference type="NCBI Taxonomy" id="408172"/>
    <lineage>
        <taxon>unclassified sequences</taxon>
        <taxon>metagenomes</taxon>
        <taxon>ecological metagenomes</taxon>
    </lineage>
</organism>
<feature type="non-terminal residue" evidence="1">
    <location>
        <position position="194"/>
    </location>
</feature>
<dbReference type="AlphaFoldDB" id="A0A382MHS4"/>
<reference evidence="1" key="1">
    <citation type="submission" date="2018-05" db="EMBL/GenBank/DDBJ databases">
        <authorList>
            <person name="Lanie J.A."/>
            <person name="Ng W.-L."/>
            <person name="Kazmierczak K.M."/>
            <person name="Andrzejewski T.M."/>
            <person name="Davidsen T.M."/>
            <person name="Wayne K.J."/>
            <person name="Tettelin H."/>
            <person name="Glass J.I."/>
            <person name="Rusch D."/>
            <person name="Podicherti R."/>
            <person name="Tsui H.-C.T."/>
            <person name="Winkler M.E."/>
        </authorList>
    </citation>
    <scope>NUCLEOTIDE SEQUENCE</scope>
</reference>
<name>A0A382MHS4_9ZZZZ</name>
<gene>
    <name evidence="1" type="ORF">METZ01_LOCUS300151</name>
</gene>
<accession>A0A382MHS4</accession>
<sequence length="194" mass="21566">MAIERSLTEGPLHMMDVAEDEIEIEILNPESVSVGTEDGGMLIDFDPDALPEGGIEFSANLAEYMEETELLRVSSDLVGAYKSDRASRKDWEDTYTKGLDQLGLKIEDRTQPWDGACGVTHPILSESVIRFQSQAMGEIFPASGPVATKIVGKLTTKKTAQSHRVENYMNYLVTEVMEEYRSETEKLLFSLPLA</sequence>
<proteinExistence type="predicted"/>
<protein>
    <submittedName>
        <fullName evidence="1">Uncharacterized protein</fullName>
    </submittedName>
</protein>
<evidence type="ECO:0000313" key="1">
    <source>
        <dbReference type="EMBL" id="SVC47297.1"/>
    </source>
</evidence>